<gene>
    <name evidence="1" type="ORF">CYJ32_07300</name>
</gene>
<comment type="caution">
    <text evidence="1">The sequence shown here is derived from an EMBL/GenBank/DDBJ whole genome shotgun (WGS) entry which is preliminary data.</text>
</comment>
<evidence type="ECO:0000313" key="2">
    <source>
        <dbReference type="Proteomes" id="UP000242263"/>
    </source>
</evidence>
<dbReference type="RefSeq" id="WP_049187871.1">
    <property type="nucleotide sequence ID" value="NZ_JWAI01000016.1"/>
</dbReference>
<dbReference type="AlphaFoldDB" id="A0A2I1M1K2"/>
<reference evidence="1 2" key="1">
    <citation type="submission" date="2017-12" db="EMBL/GenBank/DDBJ databases">
        <title>Phylogenetic diversity of female urinary microbiome.</title>
        <authorList>
            <person name="Thomas-White K."/>
            <person name="Wolfe A.J."/>
        </authorList>
    </citation>
    <scope>NUCLEOTIDE SEQUENCE [LARGE SCALE GENOMIC DNA]</scope>
    <source>
        <strain evidence="1 2">UMB0064</strain>
    </source>
</reference>
<dbReference type="Proteomes" id="UP000242263">
    <property type="component" value="Unassembled WGS sequence"/>
</dbReference>
<sequence>MNQPVRKLVKLSEAARQLDMDVRTVKSLAVKGYLRLRQIGTRFWVSQKSIDEFCDGKGM</sequence>
<dbReference type="EMBL" id="PKGU01000006">
    <property type="protein sequence ID" value="PKZ14022.1"/>
    <property type="molecule type" value="Genomic_DNA"/>
</dbReference>
<name>A0A2I1M1K2_9BIFI</name>
<accession>A0A2I1M1K2</accession>
<protein>
    <recommendedName>
        <fullName evidence="3">DNA-binding protein</fullName>
    </recommendedName>
</protein>
<organism evidence="1 2">
    <name type="scientific">Alloscardovia omnicolens</name>
    <dbReference type="NCBI Taxonomy" id="419015"/>
    <lineage>
        <taxon>Bacteria</taxon>
        <taxon>Bacillati</taxon>
        <taxon>Actinomycetota</taxon>
        <taxon>Actinomycetes</taxon>
        <taxon>Bifidobacteriales</taxon>
        <taxon>Bifidobacteriaceae</taxon>
        <taxon>Alloscardovia</taxon>
    </lineage>
</organism>
<proteinExistence type="predicted"/>
<evidence type="ECO:0000313" key="1">
    <source>
        <dbReference type="EMBL" id="PKZ14022.1"/>
    </source>
</evidence>
<evidence type="ECO:0008006" key="3">
    <source>
        <dbReference type="Google" id="ProtNLM"/>
    </source>
</evidence>